<dbReference type="EMBL" id="JAAAID010000606">
    <property type="protein sequence ID" value="KAG0015672.1"/>
    <property type="molecule type" value="Genomic_DNA"/>
</dbReference>
<evidence type="ECO:0000256" key="3">
    <source>
        <dbReference type="ARBA" id="ARBA00022448"/>
    </source>
</evidence>
<dbReference type="GO" id="GO:0019905">
    <property type="term" value="F:syntaxin binding"/>
    <property type="evidence" value="ECO:0007669"/>
    <property type="project" value="TreeGrafter"/>
</dbReference>
<gene>
    <name evidence="10" type="ORF">BGZ80_009712</name>
</gene>
<comment type="subcellular location">
    <subcellularLocation>
        <location evidence="1">Membrane</location>
        <topology evidence="1">Peripheral membrane protein</topology>
    </subcellularLocation>
</comment>
<keyword evidence="5" id="KW-0653">Protein transport</keyword>
<dbReference type="GO" id="GO:0006886">
    <property type="term" value="P:intracellular protein transport"/>
    <property type="evidence" value="ECO:0007669"/>
    <property type="project" value="InterPro"/>
</dbReference>
<dbReference type="GO" id="GO:0016192">
    <property type="term" value="P:vesicle-mediated transport"/>
    <property type="evidence" value="ECO:0007669"/>
    <property type="project" value="UniProtKB-KW"/>
</dbReference>
<evidence type="ECO:0000313" key="10">
    <source>
        <dbReference type="EMBL" id="KAG0015672.1"/>
    </source>
</evidence>
<keyword evidence="6" id="KW-0472">Membrane</keyword>
<evidence type="ECO:0000256" key="1">
    <source>
        <dbReference type="ARBA" id="ARBA00004170"/>
    </source>
</evidence>
<dbReference type="PANTHER" id="PTHR13768">
    <property type="entry name" value="SOLUBLE NSF ATTACHMENT PROTEIN SNAP"/>
    <property type="match status" value="1"/>
</dbReference>
<keyword evidence="11" id="KW-1185">Reference proteome</keyword>
<feature type="compositionally biased region" description="Low complexity" evidence="9">
    <location>
        <begin position="325"/>
        <end position="351"/>
    </location>
</feature>
<dbReference type="GO" id="GO:0031201">
    <property type="term" value="C:SNARE complex"/>
    <property type="evidence" value="ECO:0007669"/>
    <property type="project" value="TreeGrafter"/>
</dbReference>
<proteinExistence type="inferred from homology"/>
<protein>
    <recommendedName>
        <fullName evidence="7">Gamma-soluble NSF attachment protein</fullName>
    </recommendedName>
    <alternativeName>
        <fullName evidence="8">N-ethylmaleimide-sensitive factor attachment protein gamma</fullName>
    </alternativeName>
</protein>
<comment type="caution">
    <text evidence="10">The sequence shown here is derived from an EMBL/GenBank/DDBJ whole genome shotgun (WGS) entry which is preliminary data.</text>
</comment>
<evidence type="ECO:0000256" key="6">
    <source>
        <dbReference type="ARBA" id="ARBA00023136"/>
    </source>
</evidence>
<evidence type="ECO:0000256" key="2">
    <source>
        <dbReference type="ARBA" id="ARBA00010050"/>
    </source>
</evidence>
<evidence type="ECO:0000256" key="5">
    <source>
        <dbReference type="ARBA" id="ARBA00022927"/>
    </source>
</evidence>
<evidence type="ECO:0000256" key="9">
    <source>
        <dbReference type="SAM" id="MobiDB-lite"/>
    </source>
</evidence>
<evidence type="ECO:0000256" key="8">
    <source>
        <dbReference type="ARBA" id="ARBA00042485"/>
    </source>
</evidence>
<name>A0A9P6MVX2_9FUNG</name>
<dbReference type="PANTHER" id="PTHR13768:SF2">
    <property type="entry name" value="GAMMA-SOLUBLE NSF ATTACHMENT PROTEIN"/>
    <property type="match status" value="1"/>
</dbReference>
<feature type="compositionally biased region" description="Acidic residues" evidence="9">
    <location>
        <begin position="371"/>
        <end position="381"/>
    </location>
</feature>
<keyword evidence="3" id="KW-0813">Transport</keyword>
<evidence type="ECO:0000256" key="7">
    <source>
        <dbReference type="ARBA" id="ARBA00040047"/>
    </source>
</evidence>
<organism evidence="10 11">
    <name type="scientific">Entomortierella chlamydospora</name>
    <dbReference type="NCBI Taxonomy" id="101097"/>
    <lineage>
        <taxon>Eukaryota</taxon>
        <taxon>Fungi</taxon>
        <taxon>Fungi incertae sedis</taxon>
        <taxon>Mucoromycota</taxon>
        <taxon>Mortierellomycotina</taxon>
        <taxon>Mortierellomycetes</taxon>
        <taxon>Mortierellales</taxon>
        <taxon>Mortierellaceae</taxon>
        <taxon>Entomortierella</taxon>
    </lineage>
</organism>
<dbReference type="Gene3D" id="1.25.40.10">
    <property type="entry name" value="Tetratricopeptide repeat domain"/>
    <property type="match status" value="1"/>
</dbReference>
<feature type="compositionally biased region" description="Low complexity" evidence="9">
    <location>
        <begin position="253"/>
        <end position="267"/>
    </location>
</feature>
<dbReference type="InterPro" id="IPR011990">
    <property type="entry name" value="TPR-like_helical_dom_sf"/>
</dbReference>
<keyword evidence="4" id="KW-0931">ER-Golgi transport</keyword>
<dbReference type="InterPro" id="IPR000744">
    <property type="entry name" value="NSF_attach"/>
</dbReference>
<dbReference type="Pfam" id="PF14938">
    <property type="entry name" value="SNAP"/>
    <property type="match status" value="1"/>
</dbReference>
<comment type="similarity">
    <text evidence="2">Belongs to the SNAP family.</text>
</comment>
<reference evidence="10" key="1">
    <citation type="journal article" date="2020" name="Fungal Divers.">
        <title>Resolving the Mortierellaceae phylogeny through synthesis of multi-gene phylogenetics and phylogenomics.</title>
        <authorList>
            <person name="Vandepol N."/>
            <person name="Liber J."/>
            <person name="Desiro A."/>
            <person name="Na H."/>
            <person name="Kennedy M."/>
            <person name="Barry K."/>
            <person name="Grigoriev I.V."/>
            <person name="Miller A.N."/>
            <person name="O'Donnell K."/>
            <person name="Stajich J.E."/>
            <person name="Bonito G."/>
        </authorList>
    </citation>
    <scope>NUCLEOTIDE SEQUENCE</scope>
    <source>
        <strain evidence="10">NRRL 2769</strain>
    </source>
</reference>
<dbReference type="AlphaFoldDB" id="A0A9P6MVX2"/>
<accession>A0A9P6MVX2</accession>
<feature type="compositionally biased region" description="Polar residues" evidence="9">
    <location>
        <begin position="240"/>
        <end position="252"/>
    </location>
</feature>
<feature type="compositionally biased region" description="Polar residues" evidence="9">
    <location>
        <begin position="277"/>
        <end position="287"/>
    </location>
</feature>
<dbReference type="SUPFAM" id="SSF48452">
    <property type="entry name" value="TPR-like"/>
    <property type="match status" value="1"/>
</dbReference>
<evidence type="ECO:0000256" key="4">
    <source>
        <dbReference type="ARBA" id="ARBA00022892"/>
    </source>
</evidence>
<dbReference type="Proteomes" id="UP000703661">
    <property type="component" value="Unassembled WGS sequence"/>
</dbReference>
<dbReference type="GO" id="GO:0005774">
    <property type="term" value="C:vacuolar membrane"/>
    <property type="evidence" value="ECO:0007669"/>
    <property type="project" value="TreeGrafter"/>
</dbReference>
<evidence type="ECO:0000313" key="11">
    <source>
        <dbReference type="Proteomes" id="UP000703661"/>
    </source>
</evidence>
<sequence length="381" mass="42601">MAGRAMENAGNVALQNLGQPERAADMYKRASELFMQNMSPDRAAEMLEKSAKAMEPVSVDSAIELYIGACNIYESEDRARFATDTFKRTISLLVKHKRFEKAIEILQRLGMVQKNSSNKTAYYKTLLSIIIVQLAAGDEVDAGARFQAFCSEEGFLKSEESAIAHAMLDAFEQGDQAYYNQIANRQHVGFLDNEVARLARNIIISNDLIGGGYSDLNHPSIPPPLQQQYQQQPYYHQRPLSPTMQTNPFQPNQGPYSSQSRQSRYGQNDIYRAHPVSGNSNYPQQRPLSGGSTGRYDDSPPSSVPPPYSDERNESNWRALTEKPSSSSSAGLIPSSQSSQNQQQSQAYNNQKPWRRRSQQGGVPATRNYYEDFEDDDGGLL</sequence>
<feature type="region of interest" description="Disordered" evidence="9">
    <location>
        <begin position="238"/>
        <end position="381"/>
    </location>
</feature>
<dbReference type="GO" id="GO:0005483">
    <property type="term" value="F:soluble NSF attachment protein activity"/>
    <property type="evidence" value="ECO:0007669"/>
    <property type="project" value="TreeGrafter"/>
</dbReference>